<sequence>MQVRQKGQTIVEFALVLPVFMLFFWGIIYMGMLFSDYLTLSEIARDSTRYAAITMTDEMNVNEIKEKYQDRKLVTTLYKWDPKADNDFAVIKQGDSDKYVEVILTAHHDDSGDILGFIIPKQISVNCKMRREIQ</sequence>
<proteinExistence type="predicted"/>
<keyword evidence="1" id="KW-1133">Transmembrane helix</keyword>
<comment type="caution">
    <text evidence="3">The sequence shown here is derived from an EMBL/GenBank/DDBJ whole genome shotgun (WGS) entry which is preliminary data.</text>
</comment>
<dbReference type="Proteomes" id="UP000559117">
    <property type="component" value="Unassembled WGS sequence"/>
</dbReference>
<dbReference type="Pfam" id="PF07811">
    <property type="entry name" value="TadE"/>
    <property type="match status" value="1"/>
</dbReference>
<keyword evidence="1" id="KW-0812">Transmembrane</keyword>
<dbReference type="EMBL" id="JACHFH010000001">
    <property type="protein sequence ID" value="MBB5335082.1"/>
    <property type="molecule type" value="Genomic_DNA"/>
</dbReference>
<dbReference type="InterPro" id="IPR012495">
    <property type="entry name" value="TadE-like_dom"/>
</dbReference>
<reference evidence="3 4" key="1">
    <citation type="submission" date="2020-08" db="EMBL/GenBank/DDBJ databases">
        <title>Genomic Encyclopedia of Type Strains, Phase IV (KMG-IV): sequencing the most valuable type-strain genomes for metagenomic binning, comparative biology and taxonomic classification.</title>
        <authorList>
            <person name="Goeker M."/>
        </authorList>
    </citation>
    <scope>NUCLEOTIDE SEQUENCE [LARGE SCALE GENOMIC DNA]</scope>
    <source>
        <strain evidence="3 4">DSM 24661</strain>
    </source>
</reference>
<dbReference type="RefSeq" id="WP_183858895.1">
    <property type="nucleotide sequence ID" value="NZ_JACHFH010000001.1"/>
</dbReference>
<organism evidence="3 4">
    <name type="scientific">Pectinatus brassicae</name>
    <dbReference type="NCBI Taxonomy" id="862415"/>
    <lineage>
        <taxon>Bacteria</taxon>
        <taxon>Bacillati</taxon>
        <taxon>Bacillota</taxon>
        <taxon>Negativicutes</taxon>
        <taxon>Selenomonadales</taxon>
        <taxon>Selenomonadaceae</taxon>
        <taxon>Pectinatus</taxon>
    </lineage>
</organism>
<feature type="domain" description="TadE-like" evidence="2">
    <location>
        <begin position="7"/>
        <end position="49"/>
    </location>
</feature>
<keyword evidence="4" id="KW-1185">Reference proteome</keyword>
<evidence type="ECO:0000313" key="4">
    <source>
        <dbReference type="Proteomes" id="UP000559117"/>
    </source>
</evidence>
<evidence type="ECO:0000313" key="3">
    <source>
        <dbReference type="EMBL" id="MBB5335082.1"/>
    </source>
</evidence>
<evidence type="ECO:0000256" key="1">
    <source>
        <dbReference type="SAM" id="Phobius"/>
    </source>
</evidence>
<keyword evidence="1" id="KW-0472">Membrane</keyword>
<protein>
    <recommendedName>
        <fullName evidence="2">TadE-like domain-containing protein</fullName>
    </recommendedName>
</protein>
<dbReference type="AlphaFoldDB" id="A0A840ULG6"/>
<name>A0A840ULG6_9FIRM</name>
<accession>A0A840ULG6</accession>
<evidence type="ECO:0000259" key="2">
    <source>
        <dbReference type="Pfam" id="PF07811"/>
    </source>
</evidence>
<feature type="transmembrane region" description="Helical" evidence="1">
    <location>
        <begin position="12"/>
        <end position="34"/>
    </location>
</feature>
<gene>
    <name evidence="3" type="ORF">HNR32_000182</name>
</gene>